<sequence>MALPKITFTIGNGNLGRLGAEIRKTPGLILTGNTVSDGATIGKAYQIFSLQDAIELGITKEGDNAFAYRHIADFYNQTGSGAPLWFMLVSDATTLVQMADYAGNIAPVLIGAAQGEIRVLGLVKKSTGSATATDGVDIDTKEAVIKLQELGREICPTQ</sequence>
<gene>
    <name evidence="1" type="ORF">SAMEA104719789_01394</name>
</gene>
<evidence type="ECO:0000313" key="1">
    <source>
        <dbReference type="EMBL" id="SZD73940.1"/>
    </source>
</evidence>
<dbReference type="AlphaFoldDB" id="A0A383U324"/>
<organism evidence="1 2">
    <name type="scientific">Candidatus Ornithobacterium hominis</name>
    <dbReference type="NCBI Taxonomy" id="2497989"/>
    <lineage>
        <taxon>Bacteria</taxon>
        <taxon>Pseudomonadati</taxon>
        <taxon>Bacteroidota</taxon>
        <taxon>Flavobacteriia</taxon>
        <taxon>Flavobacteriales</taxon>
        <taxon>Weeksellaceae</taxon>
        <taxon>Ornithobacterium</taxon>
    </lineage>
</organism>
<dbReference type="EMBL" id="UNSC01000007">
    <property type="protein sequence ID" value="SZD73940.1"/>
    <property type="molecule type" value="Genomic_DNA"/>
</dbReference>
<protein>
    <submittedName>
        <fullName evidence="1">Uncharacterized protein</fullName>
    </submittedName>
</protein>
<keyword evidence="2" id="KW-1185">Reference proteome</keyword>
<accession>A0A383U324</accession>
<dbReference type="RefSeq" id="WP_119059615.1">
    <property type="nucleotide sequence ID" value="NZ_UNSC01000007.1"/>
</dbReference>
<proteinExistence type="predicted"/>
<dbReference type="OrthoDB" id="1318179at2"/>
<dbReference type="Proteomes" id="UP000262142">
    <property type="component" value="Unassembled WGS sequence"/>
</dbReference>
<reference evidence="1 2" key="1">
    <citation type="submission" date="2018-09" db="EMBL/GenBank/DDBJ databases">
        <authorList>
            <consortium name="Pathogen Informatics"/>
        </authorList>
    </citation>
    <scope>NUCLEOTIDE SEQUENCE [LARGE SCALE GENOMIC DNA]</scope>
    <source>
        <strain evidence="1 2">OH-22767</strain>
    </source>
</reference>
<name>A0A383U324_9FLAO</name>
<evidence type="ECO:0000313" key="2">
    <source>
        <dbReference type="Proteomes" id="UP000262142"/>
    </source>
</evidence>